<keyword evidence="3" id="KW-0378">Hydrolase</keyword>
<keyword evidence="4" id="KW-0904">Protein phosphatase</keyword>
<dbReference type="Proteomes" id="UP000063781">
    <property type="component" value="Chromosome"/>
</dbReference>
<dbReference type="EMBL" id="CP013213">
    <property type="protein sequence ID" value="AMC94060.1"/>
    <property type="molecule type" value="Genomic_DNA"/>
</dbReference>
<dbReference type="PANTHER" id="PTHR39181:SF1">
    <property type="entry name" value="TYROSINE-PROTEIN PHOSPHATASE YWQE"/>
    <property type="match status" value="1"/>
</dbReference>
<evidence type="ECO:0000256" key="3">
    <source>
        <dbReference type="ARBA" id="ARBA00022801"/>
    </source>
</evidence>
<evidence type="ECO:0000313" key="7">
    <source>
        <dbReference type="Proteomes" id="UP000063781"/>
    </source>
</evidence>
<comment type="similarity">
    <text evidence="1">Belongs to the metallo-dependent hydrolases superfamily. CpsB/CapC family.</text>
</comment>
<gene>
    <name evidence="6" type="ORF">AOC36_08680</name>
</gene>
<dbReference type="RefSeq" id="WP_067633412.1">
    <property type="nucleotide sequence ID" value="NZ_CP013213.1"/>
</dbReference>
<dbReference type="SUPFAM" id="SSF89550">
    <property type="entry name" value="PHP domain-like"/>
    <property type="match status" value="1"/>
</dbReference>
<sequence length="249" mass="28642">MIDIHTHILFGIDDGAKTLEDSLALIDMQLEQGVHTIVLTPHYNPLKQDLDAFIELRDKNCQILKQAILETHRDITILKGAEVLYSSKLFEMNLEDLVIENTDYILIEFSPRTLPSNLMNQISELIGMGYIPIIAHMERYPYFKDNLDLPIDLMKCGVLMQVNASSFIDQSQSSFIHACMRHGWIHCIASDVHSIDKRPSNMIKAKQAIKEKHPKLWNTWMVNVKQVLENEIISVQQPSKIRSFLGKYI</sequence>
<evidence type="ECO:0000256" key="2">
    <source>
        <dbReference type="ARBA" id="ARBA00013064"/>
    </source>
</evidence>
<evidence type="ECO:0000256" key="4">
    <source>
        <dbReference type="ARBA" id="ARBA00022912"/>
    </source>
</evidence>
<dbReference type="PANTHER" id="PTHR39181">
    <property type="entry name" value="TYROSINE-PROTEIN PHOSPHATASE YWQE"/>
    <property type="match status" value="1"/>
</dbReference>
<dbReference type="Gene3D" id="3.20.20.140">
    <property type="entry name" value="Metal-dependent hydrolases"/>
    <property type="match status" value="1"/>
</dbReference>
<accession>A0A0X8H0X5</accession>
<dbReference type="OrthoDB" id="9788539at2"/>
<dbReference type="Pfam" id="PF19567">
    <property type="entry name" value="CpsB_CapC"/>
    <property type="match status" value="1"/>
</dbReference>
<evidence type="ECO:0000313" key="6">
    <source>
        <dbReference type="EMBL" id="AMC94060.1"/>
    </source>
</evidence>
<comment type="catalytic activity">
    <reaction evidence="5">
        <text>O-phospho-L-tyrosyl-[protein] + H2O = L-tyrosyl-[protein] + phosphate</text>
        <dbReference type="Rhea" id="RHEA:10684"/>
        <dbReference type="Rhea" id="RHEA-COMP:10136"/>
        <dbReference type="Rhea" id="RHEA-COMP:20101"/>
        <dbReference type="ChEBI" id="CHEBI:15377"/>
        <dbReference type="ChEBI" id="CHEBI:43474"/>
        <dbReference type="ChEBI" id="CHEBI:46858"/>
        <dbReference type="ChEBI" id="CHEBI:61978"/>
        <dbReference type="EC" id="3.1.3.48"/>
    </reaction>
</comment>
<dbReference type="InterPro" id="IPR016195">
    <property type="entry name" value="Pol/histidinol_Pase-like"/>
</dbReference>
<dbReference type="STRING" id="1514105.AOC36_08680"/>
<keyword evidence="7" id="KW-1185">Reference proteome</keyword>
<dbReference type="InterPro" id="IPR016667">
    <property type="entry name" value="Caps_polysacc_synth_CpsB/CapC"/>
</dbReference>
<name>A0A0X8H0X5_9FIRM</name>
<organism evidence="6 7">
    <name type="scientific">Erysipelothrix larvae</name>
    <dbReference type="NCBI Taxonomy" id="1514105"/>
    <lineage>
        <taxon>Bacteria</taxon>
        <taxon>Bacillati</taxon>
        <taxon>Bacillota</taxon>
        <taxon>Erysipelotrichia</taxon>
        <taxon>Erysipelotrichales</taxon>
        <taxon>Erysipelotrichaceae</taxon>
        <taxon>Erysipelothrix</taxon>
    </lineage>
</organism>
<proteinExistence type="inferred from homology"/>
<evidence type="ECO:0000256" key="1">
    <source>
        <dbReference type="ARBA" id="ARBA00005750"/>
    </source>
</evidence>
<evidence type="ECO:0000256" key="5">
    <source>
        <dbReference type="ARBA" id="ARBA00051722"/>
    </source>
</evidence>
<dbReference type="AlphaFoldDB" id="A0A0X8H0X5"/>
<protein>
    <recommendedName>
        <fullName evidence="2">protein-tyrosine-phosphatase</fullName>
        <ecNumber evidence="2">3.1.3.48</ecNumber>
    </recommendedName>
</protein>
<dbReference type="EC" id="3.1.3.48" evidence="2"/>
<dbReference type="GO" id="GO:0004725">
    <property type="term" value="F:protein tyrosine phosphatase activity"/>
    <property type="evidence" value="ECO:0007669"/>
    <property type="project" value="UniProtKB-EC"/>
</dbReference>
<dbReference type="GO" id="GO:0030145">
    <property type="term" value="F:manganese ion binding"/>
    <property type="evidence" value="ECO:0007669"/>
    <property type="project" value="InterPro"/>
</dbReference>
<dbReference type="PIRSF" id="PIRSF016557">
    <property type="entry name" value="Caps_synth_CpsB"/>
    <property type="match status" value="1"/>
</dbReference>
<reference evidence="6 7" key="1">
    <citation type="submission" date="2015-10" db="EMBL/GenBank/DDBJ databases">
        <title>Erysipelothrix larvae sp. LV19 isolated from the larval gut of the rhinoceros beetle, Trypoxylus dichotomus.</title>
        <authorList>
            <person name="Lim S."/>
            <person name="Kim B.-C."/>
        </authorList>
    </citation>
    <scope>NUCLEOTIDE SEQUENCE [LARGE SCALE GENOMIC DNA]</scope>
    <source>
        <strain evidence="6 7">LV19</strain>
    </source>
</reference>
<dbReference type="KEGG" id="erl:AOC36_08680"/>